<sequence length="473" mass="54661">MAYFNISLLAKQGWRLLNFPNSLVARVFKAKYFPESNFLQLSLGSLCYYIWRSIWATKDTLEKGLMWKVGTSMNISITQDIWIPDYVNGRLLSRVDNLQCDKVADLISSNEREWNKELIVNTFPEDVADSILRIPLSMEPHEDFWLRVENRRSLDPTAYALQNIYRDFYRKLWRAEIPTKIKIFIWKISWNYIANKVNMNIRRLVNNSLCPRCGDGEETLNHLFCECPVSIEVWRVLSDLDLTGFTNVEFSDWLTMVVVSLSLEKCRTFCIALWSIWGDRNSRIHENQIDQAKRSSDLFIAISKNWTDKWRHPPGSRIKINFDGAFDERSKVSAFGVVVRGSRGNILISSVDIHRGVHAAFAAEAIACRGATQIALAMEEEGIIIEGDSLTVIKKCQNTDQDKSQISPYIYDIHSMKSRDRSLKYEFIPRSANNLAHVLAAESLRRKEGFYLFNKVPDFAEAQARSDNEREPD</sequence>
<dbReference type="PANTHER" id="PTHR47074:SF61">
    <property type="entry name" value="RNASE H TYPE-1 DOMAIN-CONTAINING PROTEIN"/>
    <property type="match status" value="1"/>
</dbReference>
<dbReference type="GO" id="GO:0003964">
    <property type="term" value="F:RNA-directed DNA polymerase activity"/>
    <property type="evidence" value="ECO:0007669"/>
    <property type="project" value="UniProtKB-KW"/>
</dbReference>
<dbReference type="Pfam" id="PF13456">
    <property type="entry name" value="RVT_3"/>
    <property type="match status" value="1"/>
</dbReference>
<keyword evidence="4" id="KW-1185">Reference proteome</keyword>
<dbReference type="InterPro" id="IPR036397">
    <property type="entry name" value="RNaseH_sf"/>
</dbReference>
<protein>
    <submittedName>
        <fullName evidence="3">Reverse transcriptase</fullName>
    </submittedName>
</protein>
<evidence type="ECO:0000259" key="2">
    <source>
        <dbReference type="Pfam" id="PF13966"/>
    </source>
</evidence>
<dbReference type="InterPro" id="IPR026960">
    <property type="entry name" value="RVT-Znf"/>
</dbReference>
<reference evidence="4" key="1">
    <citation type="journal article" date="2019" name="Plant Biotechnol. J.">
        <title>Genome sequencing of the Australian wild diploid species Gossypium australe highlights disease resistance and delayed gland morphogenesis.</title>
        <authorList>
            <person name="Cai Y."/>
            <person name="Cai X."/>
            <person name="Wang Q."/>
            <person name="Wang P."/>
            <person name="Zhang Y."/>
            <person name="Cai C."/>
            <person name="Xu Y."/>
            <person name="Wang K."/>
            <person name="Zhou Z."/>
            <person name="Wang C."/>
            <person name="Geng S."/>
            <person name="Li B."/>
            <person name="Dong Q."/>
            <person name="Hou Y."/>
            <person name="Wang H."/>
            <person name="Ai P."/>
            <person name="Liu Z."/>
            <person name="Yi F."/>
            <person name="Sun M."/>
            <person name="An G."/>
            <person name="Cheng J."/>
            <person name="Zhang Y."/>
            <person name="Shi Q."/>
            <person name="Xie Y."/>
            <person name="Shi X."/>
            <person name="Chang Y."/>
            <person name="Huang F."/>
            <person name="Chen Y."/>
            <person name="Hong S."/>
            <person name="Mi L."/>
            <person name="Sun Q."/>
            <person name="Zhang L."/>
            <person name="Zhou B."/>
            <person name="Peng R."/>
            <person name="Zhang X."/>
            <person name="Liu F."/>
        </authorList>
    </citation>
    <scope>NUCLEOTIDE SEQUENCE [LARGE SCALE GENOMIC DNA]</scope>
    <source>
        <strain evidence="4">cv. PA1801</strain>
    </source>
</reference>
<feature type="domain" description="RNase H type-1" evidence="1">
    <location>
        <begin position="321"/>
        <end position="442"/>
    </location>
</feature>
<proteinExistence type="predicted"/>
<dbReference type="OrthoDB" id="1001318at2759"/>
<dbReference type="CDD" id="cd06222">
    <property type="entry name" value="RNase_H_like"/>
    <property type="match status" value="1"/>
</dbReference>
<dbReference type="Gene3D" id="3.30.420.10">
    <property type="entry name" value="Ribonuclease H-like superfamily/Ribonuclease H"/>
    <property type="match status" value="1"/>
</dbReference>
<dbReference type="InterPro" id="IPR012337">
    <property type="entry name" value="RNaseH-like_sf"/>
</dbReference>
<comment type="caution">
    <text evidence="3">The sequence shown here is derived from an EMBL/GenBank/DDBJ whole genome shotgun (WGS) entry which is preliminary data.</text>
</comment>
<evidence type="ECO:0000259" key="1">
    <source>
        <dbReference type="Pfam" id="PF13456"/>
    </source>
</evidence>
<dbReference type="GO" id="GO:0004523">
    <property type="term" value="F:RNA-DNA hybrid ribonuclease activity"/>
    <property type="evidence" value="ECO:0007669"/>
    <property type="project" value="InterPro"/>
</dbReference>
<dbReference type="InterPro" id="IPR052929">
    <property type="entry name" value="RNase_H-like_EbsB-rel"/>
</dbReference>
<keyword evidence="3" id="KW-0695">RNA-directed DNA polymerase</keyword>
<name>A0A5B6V6N0_9ROSI</name>
<dbReference type="EMBL" id="SMMG02000007">
    <property type="protein sequence ID" value="KAA3464775.1"/>
    <property type="molecule type" value="Genomic_DNA"/>
</dbReference>
<dbReference type="PANTHER" id="PTHR47074">
    <property type="entry name" value="BNAC02G40300D PROTEIN"/>
    <property type="match status" value="1"/>
</dbReference>
<dbReference type="Proteomes" id="UP000325315">
    <property type="component" value="Unassembled WGS sequence"/>
</dbReference>
<dbReference type="InterPro" id="IPR002156">
    <property type="entry name" value="RNaseH_domain"/>
</dbReference>
<dbReference type="GO" id="GO:0003676">
    <property type="term" value="F:nucleic acid binding"/>
    <property type="evidence" value="ECO:0007669"/>
    <property type="project" value="InterPro"/>
</dbReference>
<evidence type="ECO:0000313" key="4">
    <source>
        <dbReference type="Proteomes" id="UP000325315"/>
    </source>
</evidence>
<keyword evidence="3" id="KW-0808">Transferase</keyword>
<keyword evidence="3" id="KW-0548">Nucleotidyltransferase</keyword>
<accession>A0A5B6V6N0</accession>
<feature type="domain" description="Reverse transcriptase zinc-binding" evidence="2">
    <location>
        <begin position="166"/>
        <end position="234"/>
    </location>
</feature>
<dbReference type="InterPro" id="IPR044730">
    <property type="entry name" value="RNase_H-like_dom_plant"/>
</dbReference>
<dbReference type="Pfam" id="PF13966">
    <property type="entry name" value="zf-RVT"/>
    <property type="match status" value="1"/>
</dbReference>
<dbReference type="SUPFAM" id="SSF53098">
    <property type="entry name" value="Ribonuclease H-like"/>
    <property type="match status" value="1"/>
</dbReference>
<organism evidence="3 4">
    <name type="scientific">Gossypium australe</name>
    <dbReference type="NCBI Taxonomy" id="47621"/>
    <lineage>
        <taxon>Eukaryota</taxon>
        <taxon>Viridiplantae</taxon>
        <taxon>Streptophyta</taxon>
        <taxon>Embryophyta</taxon>
        <taxon>Tracheophyta</taxon>
        <taxon>Spermatophyta</taxon>
        <taxon>Magnoliopsida</taxon>
        <taxon>eudicotyledons</taxon>
        <taxon>Gunneridae</taxon>
        <taxon>Pentapetalae</taxon>
        <taxon>rosids</taxon>
        <taxon>malvids</taxon>
        <taxon>Malvales</taxon>
        <taxon>Malvaceae</taxon>
        <taxon>Malvoideae</taxon>
        <taxon>Gossypium</taxon>
    </lineage>
</organism>
<evidence type="ECO:0000313" key="3">
    <source>
        <dbReference type="EMBL" id="KAA3464775.1"/>
    </source>
</evidence>
<gene>
    <name evidence="3" type="ORF">EPI10_000002</name>
</gene>
<dbReference type="AlphaFoldDB" id="A0A5B6V6N0"/>